<reference evidence="2 3" key="1">
    <citation type="submission" date="2019-02" db="EMBL/GenBank/DDBJ databases">
        <title>Genomic Encyclopedia of Type Strains, Phase IV (KMG-IV): sequencing the most valuable type-strain genomes for metagenomic binning, comparative biology and taxonomic classification.</title>
        <authorList>
            <person name="Goeker M."/>
        </authorList>
    </citation>
    <scope>NUCLEOTIDE SEQUENCE [LARGE SCALE GENOMIC DNA]</scope>
    <source>
        <strain evidence="2 3">DSM 105135</strain>
    </source>
</reference>
<keyword evidence="1" id="KW-0732">Signal</keyword>
<name>A0A4Q7ZAA4_9GAMM</name>
<evidence type="ECO:0000313" key="2">
    <source>
        <dbReference type="EMBL" id="RZU47034.1"/>
    </source>
</evidence>
<gene>
    <name evidence="2" type="ORF">EV700_1423</name>
</gene>
<dbReference type="InterPro" id="IPR005077">
    <property type="entry name" value="Peptidase_C11"/>
</dbReference>
<sequence length="636" mass="68406">MHFVFRAICLMLVSLLLASCGGGGGDPLAGNTPSPTGEAEWTYMVYIAGDNNLSASAIADINEMEAVGSSAKVNVVVQAEFSPQYTPNVPGVTKSSSRDGIPLDILNPILPTASISTLPTVRGRITKDADPAFISSTLNSMGSNLDMGKPETLTAFIQWAKQTYPAKHYALVLWSHGDGWKVRRSTGGLITRGALADDTSGSFMSVPDIAKAIRDSGVPISVLDFDACLMSMYEVAHAFIGLVDYMAASEEVEPGDGDDYQSQLAQLQARPDMSAVDLAKTTVTAYRQFYATGSARSDAVTKSVLHIPSIPALQDTVEAFARYAADHINDQRVALQAARAASVAYENKHSHDLVDFLDQLSAQTSVKADPVFLSRIDDVRQAVKNTVVDNQFYAQSAVNPIGRSRGIAIFLPSNSQITQDELLLYDVQTSNLNGKTAWHDFVNLMVSGDTGAMLEKVPGNFAFTLRWDDPAVDLDLYVYEPEDLYAPYMGVRTPNGFFTPDSSESGLAMEGYVADEQVQKGDYEVYVNYYSGAKPTTANLFYADASTAEHQVGSLTLPVAGLAYAPAGSSPLNDAGIAAGSYADWWFPGGVTRSLGGASISKSYRLPNGKTVVVRFNERRAKLKRMQAQRRTGASS</sequence>
<feature type="signal peptide" evidence="1">
    <location>
        <begin position="1"/>
        <end position="24"/>
    </location>
</feature>
<evidence type="ECO:0000256" key="1">
    <source>
        <dbReference type="SAM" id="SignalP"/>
    </source>
</evidence>
<dbReference type="EMBL" id="SHKX01000011">
    <property type="protein sequence ID" value="RZU47034.1"/>
    <property type="molecule type" value="Genomic_DNA"/>
</dbReference>
<dbReference type="PANTHER" id="PTHR37835">
    <property type="entry name" value="ALPHA-CLOSTRIPAIN"/>
    <property type="match status" value="1"/>
</dbReference>
<proteinExistence type="predicted"/>
<dbReference type="AlphaFoldDB" id="A0A4Q7ZAA4"/>
<keyword evidence="3" id="KW-1185">Reference proteome</keyword>
<protein>
    <submittedName>
        <fullName evidence="2">Cysteine peptidase C11 family protein</fullName>
    </submittedName>
</protein>
<dbReference type="OrthoDB" id="5507507at2"/>
<dbReference type="Pfam" id="PF03415">
    <property type="entry name" value="Peptidase_C11"/>
    <property type="match status" value="1"/>
</dbReference>
<dbReference type="PANTHER" id="PTHR37835:SF1">
    <property type="entry name" value="ALPHA-CLOSTRIPAIN"/>
    <property type="match status" value="1"/>
</dbReference>
<feature type="chain" id="PRO_5020352201" evidence="1">
    <location>
        <begin position="25"/>
        <end position="636"/>
    </location>
</feature>
<accession>A0A4Q7ZAA4</accession>
<dbReference type="PROSITE" id="PS51257">
    <property type="entry name" value="PROKAR_LIPOPROTEIN"/>
    <property type="match status" value="1"/>
</dbReference>
<comment type="caution">
    <text evidence="2">The sequence shown here is derived from an EMBL/GenBank/DDBJ whole genome shotgun (WGS) entry which is preliminary data.</text>
</comment>
<evidence type="ECO:0000313" key="3">
    <source>
        <dbReference type="Proteomes" id="UP000292423"/>
    </source>
</evidence>
<dbReference type="Gene3D" id="3.40.50.11970">
    <property type="match status" value="1"/>
</dbReference>
<organism evidence="2 3">
    <name type="scientific">Fluviicoccus keumensis</name>
    <dbReference type="NCBI Taxonomy" id="1435465"/>
    <lineage>
        <taxon>Bacteria</taxon>
        <taxon>Pseudomonadati</taxon>
        <taxon>Pseudomonadota</taxon>
        <taxon>Gammaproteobacteria</taxon>
        <taxon>Moraxellales</taxon>
        <taxon>Moraxellaceae</taxon>
        <taxon>Fluviicoccus</taxon>
    </lineage>
</organism>
<dbReference type="Proteomes" id="UP000292423">
    <property type="component" value="Unassembled WGS sequence"/>
</dbReference>